<name>E6TPV8_MYCSR</name>
<accession>E6TPV8</accession>
<dbReference type="Proteomes" id="UP000008916">
    <property type="component" value="Plasmid pMSPYR101"/>
</dbReference>
<evidence type="ECO:0000313" key="2">
    <source>
        <dbReference type="EMBL" id="ADU01881.1"/>
    </source>
</evidence>
<dbReference type="HOGENOM" id="CLU_2554590_0_0_11"/>
<reference evidence="2 3" key="1">
    <citation type="journal article" date="2011" name="Stand. Genomic Sci.">
        <title>Complete genome sequence of Mycobacterium sp. strain (Spyr1) and reclassification to Mycobacterium gilvum Spyr1.</title>
        <authorList>
            <person name="Kallimanis A."/>
            <person name="Karabika E."/>
            <person name="Mavromatis K."/>
            <person name="Lapidus A."/>
            <person name="Labutti K.M."/>
            <person name="Liolios K."/>
            <person name="Ivanova N."/>
            <person name="Goodwin L."/>
            <person name="Woyke T."/>
            <person name="Velentzas A.D."/>
            <person name="Perisynakis A."/>
            <person name="Ouzounis C.C."/>
            <person name="Kyrpides N.C."/>
            <person name="Koukkou A.I."/>
            <person name="Drainas C."/>
        </authorList>
    </citation>
    <scope>NUCLEOTIDE SEQUENCE [LARGE SCALE GENOMIC DNA]</scope>
    <source>
        <strain evidence="3">DSM 45189 / LMG 24558 / Spyr1</strain>
    </source>
</reference>
<evidence type="ECO:0000313" key="3">
    <source>
        <dbReference type="Proteomes" id="UP000008916"/>
    </source>
</evidence>
<keyword evidence="2" id="KW-0614">Plasmid</keyword>
<feature type="region of interest" description="Disordered" evidence="1">
    <location>
        <begin position="1"/>
        <end position="31"/>
    </location>
</feature>
<feature type="compositionally biased region" description="Polar residues" evidence="1">
    <location>
        <begin position="1"/>
        <end position="10"/>
    </location>
</feature>
<geneLocation type="plasmid" evidence="2 3">
    <name>pMSPYR101</name>
</geneLocation>
<dbReference type="KEGG" id="msp:Mspyr1_53560"/>
<organism evidence="2 3">
    <name type="scientific">Mycolicibacterium gilvum (strain DSM 45189 / LMG 24558 / Spyr1)</name>
    <name type="common">Mycobacterium gilvum</name>
    <dbReference type="NCBI Taxonomy" id="278137"/>
    <lineage>
        <taxon>Bacteria</taxon>
        <taxon>Bacillati</taxon>
        <taxon>Actinomycetota</taxon>
        <taxon>Actinomycetes</taxon>
        <taxon>Mycobacteriales</taxon>
        <taxon>Mycobacteriaceae</taxon>
        <taxon>Mycolicibacterium</taxon>
    </lineage>
</organism>
<feature type="compositionally biased region" description="Basic and acidic residues" evidence="1">
    <location>
        <begin position="16"/>
        <end position="25"/>
    </location>
</feature>
<evidence type="ECO:0000256" key="1">
    <source>
        <dbReference type="SAM" id="MobiDB-lite"/>
    </source>
</evidence>
<proteinExistence type="predicted"/>
<dbReference type="AlphaFoldDB" id="E6TPV8"/>
<dbReference type="EMBL" id="CP002386">
    <property type="protein sequence ID" value="ADU01881.1"/>
    <property type="molecule type" value="Genomic_DNA"/>
</dbReference>
<sequence length="87" mass="9721">MAETSTTATSGRRHRPDWQRREVRASPKMVARRVTTDDHAVLKRFAEANGTAIAEMIAPAVDALIEQAREFCQDLDSQQQDSHARAS</sequence>
<gene>
    <name evidence="2" type="ordered locus">Mspyr1_53560</name>
</gene>
<protein>
    <submittedName>
        <fullName evidence="2">Uncharacterized protein</fullName>
    </submittedName>
</protein>
<keyword evidence="3" id="KW-1185">Reference proteome</keyword>